<dbReference type="PROSITE" id="PS00061">
    <property type="entry name" value="ADH_SHORT"/>
    <property type="match status" value="1"/>
</dbReference>
<dbReference type="InterPro" id="IPR057326">
    <property type="entry name" value="KR_dom"/>
</dbReference>
<evidence type="ECO:0000259" key="3">
    <source>
        <dbReference type="SMART" id="SM00822"/>
    </source>
</evidence>
<dbReference type="PANTHER" id="PTHR42879:SF2">
    <property type="entry name" value="3-OXOACYL-[ACYL-CARRIER-PROTEIN] REDUCTASE FABG"/>
    <property type="match status" value="1"/>
</dbReference>
<comment type="similarity">
    <text evidence="1">Belongs to the short-chain dehydrogenases/reductases (SDR) family.</text>
</comment>
<dbReference type="InterPro" id="IPR050259">
    <property type="entry name" value="SDR"/>
</dbReference>
<dbReference type="PRINTS" id="PR00081">
    <property type="entry name" value="GDHRDH"/>
</dbReference>
<dbReference type="SUPFAM" id="SSF51735">
    <property type="entry name" value="NAD(P)-binding Rossmann-fold domains"/>
    <property type="match status" value="1"/>
</dbReference>
<dbReference type="EMBL" id="UOGI01000228">
    <property type="protein sequence ID" value="VAX33964.1"/>
    <property type="molecule type" value="Genomic_DNA"/>
</dbReference>
<name>A0A3B1DD43_9ZZZZ</name>
<dbReference type="InterPro" id="IPR020904">
    <property type="entry name" value="Sc_DH/Rdtase_CS"/>
</dbReference>
<dbReference type="CDD" id="cd05333">
    <property type="entry name" value="BKR_SDR_c"/>
    <property type="match status" value="1"/>
</dbReference>
<feature type="domain" description="Ketoreductase" evidence="3">
    <location>
        <begin position="18"/>
        <end position="198"/>
    </location>
</feature>
<organism evidence="4">
    <name type="scientific">hydrothermal vent metagenome</name>
    <dbReference type="NCBI Taxonomy" id="652676"/>
    <lineage>
        <taxon>unclassified sequences</taxon>
        <taxon>metagenomes</taxon>
        <taxon>ecological metagenomes</taxon>
    </lineage>
</organism>
<evidence type="ECO:0000256" key="1">
    <source>
        <dbReference type="ARBA" id="ARBA00006484"/>
    </source>
</evidence>
<sequence length="258" mass="27399">MNIQGTGVVKKMYSFDGRVALVTGGTKGIGKAIALCLARGGARVVTNYSSDEESALSTEEELGKISGFGLSLKADVSDSRQVQEMFGKILETTGTLDIVVNNAGIIRDSLLMLMKDEDWKRVIDVNLTGVYNCSKAALRPMIGEKWGRIINIVSPTALMGRAGQTNYAASKGGILSFTRSLSREVASYGITVNAVSPGLIETELTSSLSEKVKNEFLDMIPGRRLGSTEEVSHAVAFLASAQAGYITGSYIPVDGGMT</sequence>
<evidence type="ECO:0000313" key="4">
    <source>
        <dbReference type="EMBL" id="VAX33964.1"/>
    </source>
</evidence>
<reference evidence="4" key="1">
    <citation type="submission" date="2018-06" db="EMBL/GenBank/DDBJ databases">
        <authorList>
            <person name="Zhirakovskaya E."/>
        </authorList>
    </citation>
    <scope>NUCLEOTIDE SEQUENCE</scope>
</reference>
<dbReference type="InterPro" id="IPR002347">
    <property type="entry name" value="SDR_fam"/>
</dbReference>
<dbReference type="PRINTS" id="PR00080">
    <property type="entry name" value="SDRFAMILY"/>
</dbReference>
<dbReference type="GO" id="GO:0006633">
    <property type="term" value="P:fatty acid biosynthetic process"/>
    <property type="evidence" value="ECO:0007669"/>
    <property type="project" value="InterPro"/>
</dbReference>
<gene>
    <name evidence="4" type="ORF">MNBD_NITROSPIRAE03-1552</name>
</gene>
<dbReference type="NCBIfam" id="TIGR01830">
    <property type="entry name" value="3oxo_ACP_reduc"/>
    <property type="match status" value="1"/>
</dbReference>
<dbReference type="SMART" id="SM00822">
    <property type="entry name" value="PKS_KR"/>
    <property type="match status" value="1"/>
</dbReference>
<dbReference type="Gene3D" id="3.40.50.720">
    <property type="entry name" value="NAD(P)-binding Rossmann-like Domain"/>
    <property type="match status" value="1"/>
</dbReference>
<dbReference type="InterPro" id="IPR036291">
    <property type="entry name" value="NAD(P)-bd_dom_sf"/>
</dbReference>
<evidence type="ECO:0000256" key="2">
    <source>
        <dbReference type="ARBA" id="ARBA00023002"/>
    </source>
</evidence>
<dbReference type="GO" id="GO:0004316">
    <property type="term" value="F:3-oxoacyl-[acyl-carrier-protein] reductase (NADPH) activity"/>
    <property type="evidence" value="ECO:0007669"/>
    <property type="project" value="UniProtKB-EC"/>
</dbReference>
<protein>
    <submittedName>
        <fullName evidence="4">3-oxoacyl-[acyl-carrier protein] reductase</fullName>
        <ecNumber evidence="4">1.1.1.100</ecNumber>
    </submittedName>
</protein>
<dbReference type="NCBIfam" id="NF009466">
    <property type="entry name" value="PRK12826.1-2"/>
    <property type="match status" value="1"/>
</dbReference>
<accession>A0A3B1DD43</accession>
<dbReference type="AlphaFoldDB" id="A0A3B1DD43"/>
<dbReference type="FunFam" id="3.40.50.720:FF:000173">
    <property type="entry name" value="3-oxoacyl-[acyl-carrier protein] reductase"/>
    <property type="match status" value="1"/>
</dbReference>
<dbReference type="Pfam" id="PF13561">
    <property type="entry name" value="adh_short_C2"/>
    <property type="match status" value="1"/>
</dbReference>
<dbReference type="PANTHER" id="PTHR42879">
    <property type="entry name" value="3-OXOACYL-(ACYL-CARRIER-PROTEIN) REDUCTASE"/>
    <property type="match status" value="1"/>
</dbReference>
<dbReference type="EC" id="1.1.1.100" evidence="4"/>
<keyword evidence="2 4" id="KW-0560">Oxidoreductase</keyword>
<dbReference type="GO" id="GO:0051287">
    <property type="term" value="F:NAD binding"/>
    <property type="evidence" value="ECO:0007669"/>
    <property type="project" value="InterPro"/>
</dbReference>
<dbReference type="InterPro" id="IPR011284">
    <property type="entry name" value="3oxo_ACP_reduc"/>
</dbReference>
<proteinExistence type="inferred from homology"/>